<dbReference type="Gene3D" id="1.10.150.20">
    <property type="entry name" value="5' to 3' exonuclease, C-terminal subdomain"/>
    <property type="match status" value="1"/>
</dbReference>
<reference evidence="2" key="1">
    <citation type="submission" date="2018-11" db="EMBL/GenBank/DDBJ databases">
        <title>Proposal to divide the Flavobacteriaceae and reorganize its genera based on Amino Acid Identity values calculated from whole genome sequences.</title>
        <authorList>
            <person name="Nicholson A.C."/>
            <person name="Gulvik C.A."/>
            <person name="Whitney A.M."/>
            <person name="Humrighouse B.W."/>
            <person name="Bell M."/>
            <person name="Holmes B."/>
            <person name="Steigerwalt A."/>
            <person name="Villarma A."/>
            <person name="Sheth M."/>
            <person name="Batra D."/>
            <person name="Pryor J."/>
            <person name="Bernardet J.-F."/>
            <person name="Hugo C."/>
            <person name="Kampfer P."/>
            <person name="Newman J."/>
            <person name="Mcquiston J.R."/>
        </authorList>
    </citation>
    <scope>NUCLEOTIDE SEQUENCE [LARGE SCALE GENOMIC DNA]</scope>
    <source>
        <strain evidence="2">H3056</strain>
    </source>
</reference>
<evidence type="ECO:0000313" key="1">
    <source>
        <dbReference type="EMBL" id="ROI09833.1"/>
    </source>
</evidence>
<sequence>MTLEELYDKEVITTRTYNACKSEGFANSEDIIQYLNKHGSFHKLRRCGEKSYRELNEVCDRYNKNNESSAIPVDNMNNDENKTSNYLLKTVQDIYKDNEISVRSYNVCYYNDLLTTEDIVRYYQKNGGLFNLRNCGLKTRIELEVIYQKAFPFFQQPFQALTGEDLITKRLSRTKVDIALNILKFEVTDLSVRTRNSLMRHLDGDISLKNFETNILLIDNPKLIQLHNLGKKSWGELTNFKERIRNLLSELLAVENEAELIGISNEYYLKTKFPEISVPENVKNSSSIFLILDHVIKFPAFQNEREAFILKHCLKIFESTEKLTLTEAANILFISRERVRQIRQTILDDLAKKFEFVKNIYDLDVVRYKENLDEDFLFISDEIANTVNKRANSEFTKEFILYIIYLNLDSRYKVVGDVTAVLTINEVKRRTSYNWKNIYLLEINLAKKFQAEKFIEDLEKRLNERLDESYALVFKSYISSFVSEFDLVTLERILPFAEFILNKEFNLFLDVDERIIFTRNTIRQVHEYAYEALEEIGGPAKVEEIYKVVKERYPHFETSETGLRASMKRKNGFVAMSRTSTYGLKVWEKELTDFKGGTIRSIITEFLISHDIPQRISDITEYVLKFRPKTNEKSILNNLKVDESDTFVFYKNSMVGLKGKEYPDSYEKLDEISMIDRNSWESRYQDLQTFIRNENRFPLSNNVPIEEIKLYRWLNVQKSKIKASRLNAEKAALINAIFVRYPHINASRYLNSMSRYPELEKFITVNNRLPRAGNKDEERLYAFFRNQRKLNSENLLHDIEKNKFEEIIKMLQTLQI</sequence>
<reference evidence="2" key="2">
    <citation type="submission" date="2018-11" db="EMBL/GenBank/DDBJ databases">
        <title>Proposal to divide the Flavobacteriaceae and reorganize its genera based on Amino Acid Identity values calculated from whole genome sequences.</title>
        <authorList>
            <person name="Nicholson A.C."/>
            <person name="Gulvik C.A."/>
            <person name="Whitney A.M."/>
            <person name="Humrighouse B.W."/>
            <person name="Bell M."/>
            <person name="Holmens B."/>
            <person name="Steigerwalt A."/>
            <person name="Villarma A."/>
            <person name="Sheth M."/>
            <person name="Batra D."/>
            <person name="Pryor J."/>
            <person name="Bernardet J.-F."/>
            <person name="Hugo C."/>
            <person name="Kampfer P."/>
            <person name="Newman J."/>
            <person name="Mcquiston J.R."/>
        </authorList>
    </citation>
    <scope>NUCLEOTIDE SEQUENCE [LARGE SCALE GENOMIC DNA]</scope>
    <source>
        <strain evidence="2">H3056</strain>
    </source>
</reference>
<proteinExistence type="predicted"/>
<dbReference type="OrthoDB" id="1386348at2"/>
<dbReference type="RefSeq" id="WP_123265085.1">
    <property type="nucleotide sequence ID" value="NZ_RJUG01000002.1"/>
</dbReference>
<dbReference type="Gene3D" id="6.10.140.530">
    <property type="match status" value="1"/>
</dbReference>
<accession>A0A3N0WXX4</accession>
<dbReference type="Gene3D" id="1.10.10.10">
    <property type="entry name" value="Winged helix-like DNA-binding domain superfamily/Winged helix DNA-binding domain"/>
    <property type="match status" value="1"/>
</dbReference>
<comment type="caution">
    <text evidence="1">The sequence shown here is derived from an EMBL/GenBank/DDBJ whole genome shotgun (WGS) entry which is preliminary data.</text>
</comment>
<gene>
    <name evidence="1" type="ORF">EGI11_03495</name>
</gene>
<dbReference type="Proteomes" id="UP000270224">
    <property type="component" value="Unassembled WGS sequence"/>
</dbReference>
<dbReference type="AlphaFoldDB" id="A0A3N0WXX4"/>
<dbReference type="InterPro" id="IPR013324">
    <property type="entry name" value="RNA_pol_sigma_r3/r4-like"/>
</dbReference>
<dbReference type="EMBL" id="RJUG01000002">
    <property type="protein sequence ID" value="ROI09833.1"/>
    <property type="molecule type" value="Genomic_DNA"/>
</dbReference>
<name>A0A3N0WXX4_9FLAO</name>
<organism evidence="1 2">
    <name type="scientific">Kaistella daneshvariae</name>
    <dbReference type="NCBI Taxonomy" id="2487074"/>
    <lineage>
        <taxon>Bacteria</taxon>
        <taxon>Pseudomonadati</taxon>
        <taxon>Bacteroidota</taxon>
        <taxon>Flavobacteriia</taxon>
        <taxon>Flavobacteriales</taxon>
        <taxon>Weeksellaceae</taxon>
        <taxon>Chryseobacterium group</taxon>
        <taxon>Kaistella</taxon>
    </lineage>
</organism>
<evidence type="ECO:0000313" key="2">
    <source>
        <dbReference type="Proteomes" id="UP000270224"/>
    </source>
</evidence>
<dbReference type="InterPro" id="IPR036388">
    <property type="entry name" value="WH-like_DNA-bd_sf"/>
</dbReference>
<dbReference type="SUPFAM" id="SSF88659">
    <property type="entry name" value="Sigma3 and sigma4 domains of RNA polymerase sigma factors"/>
    <property type="match status" value="1"/>
</dbReference>
<protein>
    <submittedName>
        <fullName evidence="1">Uncharacterized protein</fullName>
    </submittedName>
</protein>